<dbReference type="GO" id="GO:0004767">
    <property type="term" value="F:sphingomyelin phosphodiesterase activity"/>
    <property type="evidence" value="ECO:0007669"/>
    <property type="project" value="UniProtKB-EC"/>
</dbReference>
<dbReference type="InterPro" id="IPR036691">
    <property type="entry name" value="Endo/exonu/phosph_ase_sf"/>
</dbReference>
<evidence type="ECO:0000313" key="17">
    <source>
        <dbReference type="Proteomes" id="UP001353858"/>
    </source>
</evidence>
<keyword evidence="10" id="KW-0746">Sphingolipid metabolism</keyword>
<name>A0AAN7Q6A6_9COLE</name>
<keyword evidence="12" id="KW-0443">Lipid metabolism</keyword>
<dbReference type="InterPro" id="IPR005135">
    <property type="entry name" value="Endo/exonuclease/phosphatase"/>
</dbReference>
<evidence type="ECO:0000256" key="11">
    <source>
        <dbReference type="ARBA" id="ARBA00022989"/>
    </source>
</evidence>
<organism evidence="16 17">
    <name type="scientific">Aquatica leii</name>
    <dbReference type="NCBI Taxonomy" id="1421715"/>
    <lineage>
        <taxon>Eukaryota</taxon>
        <taxon>Metazoa</taxon>
        <taxon>Ecdysozoa</taxon>
        <taxon>Arthropoda</taxon>
        <taxon>Hexapoda</taxon>
        <taxon>Insecta</taxon>
        <taxon>Pterygota</taxon>
        <taxon>Neoptera</taxon>
        <taxon>Endopterygota</taxon>
        <taxon>Coleoptera</taxon>
        <taxon>Polyphaga</taxon>
        <taxon>Elateriformia</taxon>
        <taxon>Elateroidea</taxon>
        <taxon>Lampyridae</taxon>
        <taxon>Luciolinae</taxon>
        <taxon>Aquatica</taxon>
    </lineage>
</organism>
<keyword evidence="13 14" id="KW-0472">Membrane</keyword>
<dbReference type="GO" id="GO:0046872">
    <property type="term" value="F:metal ion binding"/>
    <property type="evidence" value="ECO:0007669"/>
    <property type="project" value="UniProtKB-KW"/>
</dbReference>
<comment type="similarity">
    <text evidence="4">Belongs to the neutral sphingomyelinase family.</text>
</comment>
<evidence type="ECO:0000256" key="4">
    <source>
        <dbReference type="ARBA" id="ARBA00006335"/>
    </source>
</evidence>
<evidence type="ECO:0000259" key="15">
    <source>
        <dbReference type="Pfam" id="PF03372"/>
    </source>
</evidence>
<reference evidence="17" key="1">
    <citation type="submission" date="2023-01" db="EMBL/GenBank/DDBJ databases">
        <title>Key to firefly adult light organ development and bioluminescence: homeobox transcription factors regulate luciferase expression and transportation to peroxisome.</title>
        <authorList>
            <person name="Fu X."/>
        </authorList>
    </citation>
    <scope>NUCLEOTIDE SEQUENCE [LARGE SCALE GENOMIC DNA]</scope>
</reference>
<comment type="pathway">
    <text evidence="2">Lipid metabolism; sphingolipid metabolism.</text>
</comment>
<dbReference type="GO" id="GO:0006665">
    <property type="term" value="P:sphingolipid metabolic process"/>
    <property type="evidence" value="ECO:0007669"/>
    <property type="project" value="UniProtKB-KW"/>
</dbReference>
<accession>A0AAN7Q6A6</accession>
<dbReference type="Gene3D" id="3.60.10.10">
    <property type="entry name" value="Endonuclease/exonuclease/phosphatase"/>
    <property type="match status" value="1"/>
</dbReference>
<keyword evidence="9" id="KW-0460">Magnesium</keyword>
<evidence type="ECO:0000256" key="3">
    <source>
        <dbReference type="ARBA" id="ARBA00004991"/>
    </source>
</evidence>
<evidence type="ECO:0000256" key="2">
    <source>
        <dbReference type="ARBA" id="ARBA00004760"/>
    </source>
</evidence>
<evidence type="ECO:0000256" key="12">
    <source>
        <dbReference type="ARBA" id="ARBA00023098"/>
    </source>
</evidence>
<evidence type="ECO:0000256" key="5">
    <source>
        <dbReference type="ARBA" id="ARBA00012369"/>
    </source>
</evidence>
<evidence type="ECO:0000256" key="6">
    <source>
        <dbReference type="ARBA" id="ARBA00022692"/>
    </source>
</evidence>
<dbReference type="Proteomes" id="UP001353858">
    <property type="component" value="Unassembled WGS sequence"/>
</dbReference>
<feature type="transmembrane region" description="Helical" evidence="14">
    <location>
        <begin position="317"/>
        <end position="335"/>
    </location>
</feature>
<dbReference type="PANTHER" id="PTHR16320:SF24">
    <property type="entry name" value="PHOSPHODIESTERASE, PUTATIVE-RELATED"/>
    <property type="match status" value="1"/>
</dbReference>
<keyword evidence="11 14" id="KW-1133">Transmembrane helix</keyword>
<dbReference type="AlphaFoldDB" id="A0AAN7Q6A6"/>
<evidence type="ECO:0000313" key="16">
    <source>
        <dbReference type="EMBL" id="KAK4887149.1"/>
    </source>
</evidence>
<keyword evidence="17" id="KW-1185">Reference proteome</keyword>
<evidence type="ECO:0000256" key="9">
    <source>
        <dbReference type="ARBA" id="ARBA00022842"/>
    </source>
</evidence>
<feature type="transmembrane region" description="Helical" evidence="14">
    <location>
        <begin position="347"/>
        <end position="369"/>
    </location>
</feature>
<dbReference type="GO" id="GO:0016020">
    <property type="term" value="C:membrane"/>
    <property type="evidence" value="ECO:0007669"/>
    <property type="project" value="UniProtKB-SubCell"/>
</dbReference>
<evidence type="ECO:0000256" key="1">
    <source>
        <dbReference type="ARBA" id="ARBA00004141"/>
    </source>
</evidence>
<keyword evidence="7" id="KW-0479">Metal-binding</keyword>
<keyword evidence="6 14" id="KW-0812">Transmembrane</keyword>
<proteinExistence type="inferred from homology"/>
<comment type="caution">
    <text evidence="16">The sequence shown here is derived from an EMBL/GenBank/DDBJ whole genome shotgun (WGS) entry which is preliminary data.</text>
</comment>
<evidence type="ECO:0000256" key="14">
    <source>
        <dbReference type="SAM" id="Phobius"/>
    </source>
</evidence>
<keyword evidence="8" id="KW-0378">Hydrolase</keyword>
<comment type="pathway">
    <text evidence="3">Sphingolipid metabolism.</text>
</comment>
<dbReference type="InterPro" id="IPR038772">
    <property type="entry name" value="Sph/SMPD2-like"/>
</dbReference>
<evidence type="ECO:0000256" key="13">
    <source>
        <dbReference type="ARBA" id="ARBA00023136"/>
    </source>
</evidence>
<dbReference type="EMBL" id="JARPUR010000001">
    <property type="protein sequence ID" value="KAK4887149.1"/>
    <property type="molecule type" value="Genomic_DNA"/>
</dbReference>
<gene>
    <name evidence="16" type="ORF">RN001_003420</name>
</gene>
<protein>
    <recommendedName>
        <fullName evidence="5">sphingomyelin phosphodiesterase</fullName>
        <ecNumber evidence="5">3.1.4.12</ecNumber>
    </recommendedName>
</protein>
<evidence type="ECO:0000256" key="8">
    <source>
        <dbReference type="ARBA" id="ARBA00022801"/>
    </source>
</evidence>
<evidence type="ECO:0000256" key="7">
    <source>
        <dbReference type="ARBA" id="ARBA00022723"/>
    </source>
</evidence>
<comment type="subcellular location">
    <subcellularLocation>
        <location evidence="1">Membrane</location>
        <topology evidence="1">Multi-pass membrane protein</topology>
    </subcellularLocation>
</comment>
<dbReference type="SUPFAM" id="SSF56219">
    <property type="entry name" value="DNase I-like"/>
    <property type="match status" value="1"/>
</dbReference>
<evidence type="ECO:0000256" key="10">
    <source>
        <dbReference type="ARBA" id="ARBA00022919"/>
    </source>
</evidence>
<dbReference type="EC" id="3.1.4.12" evidence="5"/>
<dbReference type="Pfam" id="PF03372">
    <property type="entry name" value="Exo_endo_phos"/>
    <property type="match status" value="1"/>
</dbReference>
<dbReference type="PANTHER" id="PTHR16320">
    <property type="entry name" value="SPHINGOMYELINASE FAMILY MEMBER"/>
    <property type="match status" value="1"/>
</dbReference>
<feature type="domain" description="Endonuclease/exonuclease/phosphatase" evidence="15">
    <location>
        <begin position="9"/>
        <end position="239"/>
    </location>
</feature>
<sequence length="396" mass="44979">MEIEFKIFTLNCWGIPVVSKDIKPRMKSIAEHLVSARYDMVCLQEVWTESDYNLIRDKVGAAYPYSHYFYSGVIGSGVCVFSKYVLQDVFFHQWPVNGYIHKFQHGDWFAGKGIAMCRVIVNGYNINVYTSHLLAEYNRTSDEYETHRMLQAYDTAQFIQVTSAAADLVILAGDLNTEPGDLPHRVLMSVTGFTDAYIEAEEEAQQPFYTNDGPHNSYTASSLLKRKYPGKRIDYIMYNCGSNTSVVMKKYCRPLPNRVAGCEYSYSDHEAITATLKVSRSEGSEKKCDLSTRASVLSECIEVCNVALNTLLNHKRVYWFFTVFFFLLLTTTVVMDSLFGKAVLIHVARVVITILLGFTFIMATAWNMIERNALIAGKLAMQVSLKQTVEKKGFEF</sequence>